<evidence type="ECO:0000256" key="3">
    <source>
        <dbReference type="ARBA" id="ARBA00022989"/>
    </source>
</evidence>
<protein>
    <submittedName>
        <fullName evidence="7">ABC transporter permease subunit</fullName>
    </submittedName>
</protein>
<gene>
    <name evidence="7" type="ORF">E4K67_02835</name>
</gene>
<dbReference type="EMBL" id="SPQQ01000001">
    <property type="protein sequence ID" value="TGE39932.1"/>
    <property type="molecule type" value="Genomic_DNA"/>
</dbReference>
<dbReference type="SUPFAM" id="SSF161098">
    <property type="entry name" value="MetI-like"/>
    <property type="match status" value="1"/>
</dbReference>
<feature type="transmembrane region" description="Helical" evidence="5">
    <location>
        <begin position="201"/>
        <end position="221"/>
    </location>
</feature>
<feature type="transmembrane region" description="Helical" evidence="5">
    <location>
        <begin position="167"/>
        <end position="189"/>
    </location>
</feature>
<comment type="subcellular location">
    <subcellularLocation>
        <location evidence="5">Cell membrane</location>
        <topology evidence="5">Multi-pass membrane protein</topology>
    </subcellularLocation>
    <subcellularLocation>
        <location evidence="1">Membrane</location>
        <topology evidence="1">Multi-pass membrane protein</topology>
    </subcellularLocation>
</comment>
<keyword evidence="3 5" id="KW-1133">Transmembrane helix</keyword>
<dbReference type="GO" id="GO:0055085">
    <property type="term" value="P:transmembrane transport"/>
    <property type="evidence" value="ECO:0007669"/>
    <property type="project" value="InterPro"/>
</dbReference>
<accession>A0A4Z0R9U9</accession>
<evidence type="ECO:0000313" key="7">
    <source>
        <dbReference type="EMBL" id="TGE39932.1"/>
    </source>
</evidence>
<dbReference type="GO" id="GO:0005886">
    <property type="term" value="C:plasma membrane"/>
    <property type="evidence" value="ECO:0007669"/>
    <property type="project" value="UniProtKB-SubCell"/>
</dbReference>
<comment type="similarity">
    <text evidence="5">Belongs to the binding-protein-dependent transport system permease family.</text>
</comment>
<sequence length="291" mass="32047">MSYSKFKPYIMILPVALLMAIFIIGLINGVLQSFGIIPAAGLTKFTLSYYREVLNNGDLTASLWLSVYISVASSLIAVVMGVLVSVAATASGLVKSKFFQILKIPVIIPHAVSALLMLNLFSQSGIIARMAYQMHLIQGQEGFLSIMFDESSLGLILTYSWKEIPFVIMVVVTIMANINASLGEAAVNLGASKWKVFKHITLPLCLPAITTSFIIIFAYSFGAFEIPYLLGATHPKALPVRAFVEYVHPDIAHRPYAMVLNSIMIIFTMVVTYIYYKILSKNFVKLGTQND</sequence>
<keyword evidence="5" id="KW-0813">Transport</keyword>
<dbReference type="Pfam" id="PF00528">
    <property type="entry name" value="BPD_transp_1"/>
    <property type="match status" value="1"/>
</dbReference>
<keyword evidence="2 5" id="KW-0812">Transmembrane</keyword>
<evidence type="ECO:0000256" key="1">
    <source>
        <dbReference type="ARBA" id="ARBA00004141"/>
    </source>
</evidence>
<evidence type="ECO:0000256" key="5">
    <source>
        <dbReference type="RuleBase" id="RU363032"/>
    </source>
</evidence>
<evidence type="ECO:0000256" key="4">
    <source>
        <dbReference type="ARBA" id="ARBA00023136"/>
    </source>
</evidence>
<feature type="transmembrane region" description="Helical" evidence="5">
    <location>
        <begin position="62"/>
        <end position="86"/>
    </location>
</feature>
<keyword evidence="4 5" id="KW-0472">Membrane</keyword>
<dbReference type="PROSITE" id="PS50928">
    <property type="entry name" value="ABC_TM1"/>
    <property type="match status" value="1"/>
</dbReference>
<dbReference type="CDD" id="cd06261">
    <property type="entry name" value="TM_PBP2"/>
    <property type="match status" value="1"/>
</dbReference>
<feature type="transmembrane region" description="Helical" evidence="5">
    <location>
        <begin position="98"/>
        <end position="121"/>
    </location>
</feature>
<comment type="caution">
    <text evidence="7">The sequence shown here is derived from an EMBL/GenBank/DDBJ whole genome shotgun (WGS) entry which is preliminary data.</text>
</comment>
<evidence type="ECO:0000256" key="2">
    <source>
        <dbReference type="ARBA" id="ARBA00022692"/>
    </source>
</evidence>
<dbReference type="AlphaFoldDB" id="A0A4Z0R9U9"/>
<dbReference type="PANTHER" id="PTHR43759">
    <property type="entry name" value="TREHALOSE TRANSPORT SYSTEM PERMEASE PROTEIN SUGA"/>
    <property type="match status" value="1"/>
</dbReference>
<dbReference type="InterPro" id="IPR000515">
    <property type="entry name" value="MetI-like"/>
</dbReference>
<dbReference type="OrthoDB" id="9785836at2"/>
<dbReference type="InterPro" id="IPR052730">
    <property type="entry name" value="Sugar_ABC_transporter"/>
</dbReference>
<dbReference type="Proteomes" id="UP000298460">
    <property type="component" value="Unassembled WGS sequence"/>
</dbReference>
<evidence type="ECO:0000259" key="6">
    <source>
        <dbReference type="PROSITE" id="PS50928"/>
    </source>
</evidence>
<name>A0A4Z0R9U9_9FIRM</name>
<dbReference type="RefSeq" id="WP_135544867.1">
    <property type="nucleotide sequence ID" value="NZ_SPQQ01000001.1"/>
</dbReference>
<evidence type="ECO:0000313" key="8">
    <source>
        <dbReference type="Proteomes" id="UP000298460"/>
    </source>
</evidence>
<proteinExistence type="inferred from homology"/>
<feature type="transmembrane region" description="Helical" evidence="5">
    <location>
        <begin position="9"/>
        <end position="27"/>
    </location>
</feature>
<keyword evidence="8" id="KW-1185">Reference proteome</keyword>
<feature type="domain" description="ABC transmembrane type-1" evidence="6">
    <location>
        <begin position="63"/>
        <end position="275"/>
    </location>
</feature>
<dbReference type="PANTHER" id="PTHR43759:SF1">
    <property type="entry name" value="GLUCOSE IMPORT SYSTEM PERMEASE PROTEIN GLCT"/>
    <property type="match status" value="1"/>
</dbReference>
<reference evidence="7 8" key="1">
    <citation type="submission" date="2019-03" db="EMBL/GenBank/DDBJ databases">
        <title>Draft Genome Sequence of Desulfosporosinus fructosivorans Strain 63.6F, Isolated from Marine Sediment in the Baltic Sea.</title>
        <authorList>
            <person name="Hausmann B."/>
            <person name="Vandieken V."/>
            <person name="Pjevac P."/>
            <person name="Schreck K."/>
            <person name="Herbold C.W."/>
            <person name="Loy A."/>
        </authorList>
    </citation>
    <scope>NUCLEOTIDE SEQUENCE [LARGE SCALE GENOMIC DNA]</scope>
    <source>
        <strain evidence="7 8">63.6F</strain>
    </source>
</reference>
<feature type="transmembrane region" description="Helical" evidence="5">
    <location>
        <begin position="256"/>
        <end position="276"/>
    </location>
</feature>
<organism evidence="7 8">
    <name type="scientific">Desulfosporosinus fructosivorans</name>
    <dbReference type="NCBI Taxonomy" id="2018669"/>
    <lineage>
        <taxon>Bacteria</taxon>
        <taxon>Bacillati</taxon>
        <taxon>Bacillota</taxon>
        <taxon>Clostridia</taxon>
        <taxon>Eubacteriales</taxon>
        <taxon>Desulfitobacteriaceae</taxon>
        <taxon>Desulfosporosinus</taxon>
    </lineage>
</organism>
<dbReference type="Gene3D" id="1.10.3720.10">
    <property type="entry name" value="MetI-like"/>
    <property type="match status" value="1"/>
</dbReference>
<dbReference type="InterPro" id="IPR035906">
    <property type="entry name" value="MetI-like_sf"/>
</dbReference>